<feature type="transmembrane region" description="Helical" evidence="1">
    <location>
        <begin position="18"/>
        <end position="39"/>
    </location>
</feature>
<keyword evidence="1" id="KW-1133">Transmembrane helix</keyword>
<sequence length="63" mass="7532">MTKNNDGLIMILDFIEKYWASILGIFFLFLSFMIFNTVYEVKYLKPNYKVQKIAVIEKLTNIF</sequence>
<keyword evidence="1" id="KW-0472">Membrane</keyword>
<evidence type="ECO:0000256" key="1">
    <source>
        <dbReference type="SAM" id="Phobius"/>
    </source>
</evidence>
<dbReference type="AlphaFoldDB" id="A0A6C0BYX6"/>
<protein>
    <submittedName>
        <fullName evidence="2">Uncharacterized protein</fullName>
    </submittedName>
</protein>
<proteinExistence type="predicted"/>
<reference evidence="2" key="1">
    <citation type="journal article" date="2020" name="Nature">
        <title>Giant virus diversity and host interactions through global metagenomics.</title>
        <authorList>
            <person name="Schulz F."/>
            <person name="Roux S."/>
            <person name="Paez-Espino D."/>
            <person name="Jungbluth S."/>
            <person name="Walsh D.A."/>
            <person name="Denef V.J."/>
            <person name="McMahon K.D."/>
            <person name="Konstantinidis K.T."/>
            <person name="Eloe-Fadrosh E.A."/>
            <person name="Kyrpides N.C."/>
            <person name="Woyke T."/>
        </authorList>
    </citation>
    <scope>NUCLEOTIDE SEQUENCE</scope>
    <source>
        <strain evidence="2">GVMAG-M-3300020169-51</strain>
    </source>
</reference>
<organism evidence="2">
    <name type="scientific">viral metagenome</name>
    <dbReference type="NCBI Taxonomy" id="1070528"/>
    <lineage>
        <taxon>unclassified sequences</taxon>
        <taxon>metagenomes</taxon>
        <taxon>organismal metagenomes</taxon>
    </lineage>
</organism>
<name>A0A6C0BYX6_9ZZZZ</name>
<dbReference type="EMBL" id="MN739294">
    <property type="protein sequence ID" value="QHS97386.1"/>
    <property type="molecule type" value="Genomic_DNA"/>
</dbReference>
<accession>A0A6C0BYX6</accession>
<keyword evidence="1" id="KW-0812">Transmembrane</keyword>
<evidence type="ECO:0000313" key="2">
    <source>
        <dbReference type="EMBL" id="QHS97386.1"/>
    </source>
</evidence>